<proteinExistence type="predicted"/>
<keyword evidence="2" id="KW-1185">Reference proteome</keyword>
<evidence type="ECO:0000313" key="1">
    <source>
        <dbReference type="EMBL" id="RBQ23556.1"/>
    </source>
</evidence>
<evidence type="ECO:0000313" key="2">
    <source>
        <dbReference type="Proteomes" id="UP000253099"/>
    </source>
</evidence>
<protein>
    <submittedName>
        <fullName evidence="1">Uncharacterized protein</fullName>
    </submittedName>
</protein>
<dbReference type="AlphaFoldDB" id="A0A366MBF8"/>
<gene>
    <name evidence="1" type="ORF">ALNOE001_08310</name>
</gene>
<organism evidence="1 2">
    <name type="scientific">Candidatus Methanobinarius endosymbioticus</name>
    <dbReference type="NCBI Taxonomy" id="2006182"/>
    <lineage>
        <taxon>Archaea</taxon>
        <taxon>Methanobacteriati</taxon>
        <taxon>Methanobacteriota</taxon>
        <taxon>Methanomada group</taxon>
        <taxon>Methanobacteria</taxon>
        <taxon>Methanobacteriales</taxon>
        <taxon>Methanobacteriaceae</taxon>
        <taxon>Candidatus Methanobinarius</taxon>
    </lineage>
</organism>
<dbReference type="EMBL" id="NIZT01000023">
    <property type="protein sequence ID" value="RBQ23556.1"/>
    <property type="molecule type" value="Genomic_DNA"/>
</dbReference>
<reference evidence="1 2" key="1">
    <citation type="submission" date="2018-06" db="EMBL/GenBank/DDBJ databases">
        <title>Genomic insight into two independent archaeal endosymbiosis events.</title>
        <authorList>
            <person name="Lind A.E."/>
            <person name="Lewis W.H."/>
            <person name="Spang A."/>
            <person name="Guy L."/>
            <person name="Embley M.T."/>
            <person name="Ettema T.J.G."/>
        </authorList>
    </citation>
    <scope>NUCLEOTIDE SEQUENCE [LARGE SCALE GENOMIC DNA]</scope>
    <source>
        <strain evidence="1">NOE</strain>
    </source>
</reference>
<sequence length="64" mass="7801">MFWGEKVGTVKYRFDHVWSITQVTEKLAFEEMEEREKLFSKKIQNFQIITINDIFNEKNILCKK</sequence>
<accession>A0A366MBF8</accession>
<name>A0A366MBF8_9EURY</name>
<comment type="caution">
    <text evidence="1">The sequence shown here is derived from an EMBL/GenBank/DDBJ whole genome shotgun (WGS) entry which is preliminary data.</text>
</comment>
<dbReference type="Proteomes" id="UP000253099">
    <property type="component" value="Unassembled WGS sequence"/>
</dbReference>